<dbReference type="EMBL" id="BSFN01000001">
    <property type="protein sequence ID" value="GLK87479.1"/>
    <property type="molecule type" value="Genomic_DNA"/>
</dbReference>
<gene>
    <name evidence="12" type="primary">coIII</name>
    <name evidence="12" type="ORF">GCM10017655_05410</name>
</gene>
<comment type="caution">
    <text evidence="12">The sequence shown here is derived from an EMBL/GenBank/DDBJ whole genome shotgun (WGS) entry which is preliminary data.</text>
</comment>
<evidence type="ECO:0000256" key="4">
    <source>
        <dbReference type="ARBA" id="ARBA00022692"/>
    </source>
</evidence>
<reference evidence="12" key="2">
    <citation type="submission" date="2023-01" db="EMBL/GenBank/DDBJ databases">
        <authorList>
            <person name="Sun Q."/>
            <person name="Evtushenko L."/>
        </authorList>
    </citation>
    <scope>NUCLEOTIDE SEQUENCE</scope>
    <source>
        <strain evidence="12">VKM B-2935</strain>
    </source>
</reference>
<dbReference type="AlphaFoldDB" id="A0A9W6K3S0"/>
<protein>
    <recommendedName>
        <fullName evidence="3">cytochrome-c oxidase</fullName>
        <ecNumber evidence="3">7.1.1.9</ecNumber>
    </recommendedName>
    <alternativeName>
        <fullName evidence="8">Cytochrome aa3 subunit 3</fullName>
    </alternativeName>
    <alternativeName>
        <fullName evidence="9">Cytochrome c oxidase polypeptide III</fullName>
    </alternativeName>
</protein>
<dbReference type="InterPro" id="IPR024791">
    <property type="entry name" value="Cyt_c/ubiquinol_Oxase_su3"/>
</dbReference>
<evidence type="ECO:0000256" key="2">
    <source>
        <dbReference type="ARBA" id="ARBA00010581"/>
    </source>
</evidence>
<name>A0A9W6K3S0_9PSED</name>
<evidence type="ECO:0000256" key="10">
    <source>
        <dbReference type="SAM" id="Phobius"/>
    </source>
</evidence>
<feature type="transmembrane region" description="Helical" evidence="10">
    <location>
        <begin position="58"/>
        <end position="81"/>
    </location>
</feature>
<feature type="domain" description="Heme-copper oxidase subunit III family profile" evidence="11">
    <location>
        <begin position="15"/>
        <end position="307"/>
    </location>
</feature>
<keyword evidence="5" id="KW-1278">Translocase</keyword>
<evidence type="ECO:0000256" key="6">
    <source>
        <dbReference type="ARBA" id="ARBA00022989"/>
    </source>
</evidence>
<feature type="transmembrane region" description="Helical" evidence="10">
    <location>
        <begin position="27"/>
        <end position="46"/>
    </location>
</feature>
<feature type="transmembrane region" description="Helical" evidence="10">
    <location>
        <begin position="102"/>
        <end position="122"/>
    </location>
</feature>
<dbReference type="GO" id="GO:0016020">
    <property type="term" value="C:membrane"/>
    <property type="evidence" value="ECO:0007669"/>
    <property type="project" value="UniProtKB-SubCell"/>
</dbReference>
<proteinExistence type="inferred from homology"/>
<dbReference type="InterPro" id="IPR000298">
    <property type="entry name" value="Cyt_c_oxidase-like_su3"/>
</dbReference>
<dbReference type="Proteomes" id="UP001143328">
    <property type="component" value="Unassembled WGS sequence"/>
</dbReference>
<dbReference type="RefSeq" id="WP_271193727.1">
    <property type="nucleotide sequence ID" value="NZ_BSFN01000001.1"/>
</dbReference>
<dbReference type="PANTHER" id="PTHR11403:SF7">
    <property type="entry name" value="CYTOCHROME C OXIDASE SUBUNIT 3"/>
    <property type="match status" value="1"/>
</dbReference>
<dbReference type="Pfam" id="PF00510">
    <property type="entry name" value="COX3"/>
    <property type="match status" value="1"/>
</dbReference>
<dbReference type="SUPFAM" id="SSF81452">
    <property type="entry name" value="Cytochrome c oxidase subunit III-like"/>
    <property type="match status" value="1"/>
</dbReference>
<evidence type="ECO:0000259" key="11">
    <source>
        <dbReference type="PROSITE" id="PS50253"/>
    </source>
</evidence>
<dbReference type="CDD" id="cd01665">
    <property type="entry name" value="Cyt_c_Oxidase_III"/>
    <property type="match status" value="1"/>
</dbReference>
<evidence type="ECO:0000313" key="13">
    <source>
        <dbReference type="Proteomes" id="UP001143328"/>
    </source>
</evidence>
<dbReference type="PROSITE" id="PS50253">
    <property type="entry name" value="COX3"/>
    <property type="match status" value="1"/>
</dbReference>
<evidence type="ECO:0000256" key="7">
    <source>
        <dbReference type="ARBA" id="ARBA00023136"/>
    </source>
</evidence>
<keyword evidence="4 10" id="KW-0812">Transmembrane</keyword>
<sequence length="307" mass="34701">MATHDEALPKSPNSDYEHYYVPAQSKWPIIATIGMLTTMYGLGTWFNDLKAARPESHGPLIFSIGGLLVAYMLFGWFSAVIKESRQGLYSTQMDRSFRWGMSWFIFSEVMFFIAFFGALFYVRAWAGPWLGGEGAKGVAHMLWPNFEYTWPLLHTPDPTLFPPPKDVIDPWHLPLINTILLVSSSVTVTLAHHALRHGKRGALKAWLGLTILLGVCFLALQVTEYVEAYHELGLTLGSGIYGATFFMLTGFHGAHVTIGTLILAVMLLRIMKGHFDEKQHFGFEAASWYWHFVDVVWVGLFIFVYVL</sequence>
<dbReference type="PANTHER" id="PTHR11403">
    <property type="entry name" value="CYTOCHROME C OXIDASE SUBUNIT III"/>
    <property type="match status" value="1"/>
</dbReference>
<feature type="transmembrane region" description="Helical" evidence="10">
    <location>
        <begin position="171"/>
        <end position="191"/>
    </location>
</feature>
<keyword evidence="6 10" id="KW-1133">Transmembrane helix</keyword>
<feature type="transmembrane region" description="Helical" evidence="10">
    <location>
        <begin position="240"/>
        <end position="268"/>
    </location>
</feature>
<feature type="transmembrane region" description="Helical" evidence="10">
    <location>
        <begin position="203"/>
        <end position="220"/>
    </location>
</feature>
<evidence type="ECO:0000256" key="9">
    <source>
        <dbReference type="ARBA" id="ARBA00031625"/>
    </source>
</evidence>
<reference evidence="12" key="1">
    <citation type="journal article" date="2014" name="Int. J. Syst. Evol. Microbiol.">
        <title>Complete genome sequence of Corynebacterium casei LMG S-19264T (=DSM 44701T), isolated from a smear-ripened cheese.</title>
        <authorList>
            <consortium name="US DOE Joint Genome Institute (JGI-PGF)"/>
            <person name="Walter F."/>
            <person name="Albersmeier A."/>
            <person name="Kalinowski J."/>
            <person name="Ruckert C."/>
        </authorList>
    </citation>
    <scope>NUCLEOTIDE SEQUENCE</scope>
    <source>
        <strain evidence="12">VKM B-2935</strain>
    </source>
</reference>
<comment type="subcellular location">
    <subcellularLocation>
        <location evidence="1">Membrane</location>
        <topology evidence="1">Multi-pass membrane protein</topology>
    </subcellularLocation>
</comment>
<dbReference type="Gene3D" id="1.20.120.80">
    <property type="entry name" value="Cytochrome c oxidase, subunit III, four-helix bundle"/>
    <property type="match status" value="1"/>
</dbReference>
<comment type="similarity">
    <text evidence="2">Belongs to the cytochrome c oxidase subunit 3 family.</text>
</comment>
<evidence type="ECO:0000256" key="3">
    <source>
        <dbReference type="ARBA" id="ARBA00012949"/>
    </source>
</evidence>
<keyword evidence="13" id="KW-1185">Reference proteome</keyword>
<dbReference type="InterPro" id="IPR035973">
    <property type="entry name" value="Cyt_c_oxidase_su3-like_sf"/>
</dbReference>
<feature type="transmembrane region" description="Helical" evidence="10">
    <location>
        <begin position="288"/>
        <end position="306"/>
    </location>
</feature>
<dbReference type="EC" id="7.1.1.9" evidence="3"/>
<accession>A0A9W6K3S0</accession>
<keyword evidence="7 10" id="KW-0472">Membrane</keyword>
<dbReference type="GO" id="GO:0019646">
    <property type="term" value="P:aerobic electron transport chain"/>
    <property type="evidence" value="ECO:0007669"/>
    <property type="project" value="InterPro"/>
</dbReference>
<dbReference type="Gene3D" id="1.10.287.70">
    <property type="match status" value="1"/>
</dbReference>
<evidence type="ECO:0000256" key="5">
    <source>
        <dbReference type="ARBA" id="ARBA00022967"/>
    </source>
</evidence>
<evidence type="ECO:0000256" key="1">
    <source>
        <dbReference type="ARBA" id="ARBA00004141"/>
    </source>
</evidence>
<evidence type="ECO:0000313" key="12">
    <source>
        <dbReference type="EMBL" id="GLK87479.1"/>
    </source>
</evidence>
<dbReference type="GO" id="GO:0004129">
    <property type="term" value="F:cytochrome-c oxidase activity"/>
    <property type="evidence" value="ECO:0007669"/>
    <property type="project" value="UniProtKB-EC"/>
</dbReference>
<dbReference type="InterPro" id="IPR033945">
    <property type="entry name" value="Cyt_c_oxase_su3_dom"/>
</dbReference>
<dbReference type="InterPro" id="IPR013833">
    <property type="entry name" value="Cyt_c_oxidase_su3_a-hlx"/>
</dbReference>
<evidence type="ECO:0000256" key="8">
    <source>
        <dbReference type="ARBA" id="ARBA00031400"/>
    </source>
</evidence>
<dbReference type="FunFam" id="1.20.120.80:FF:000003">
    <property type="entry name" value="Cytochrome c oxidase subunit 3"/>
    <property type="match status" value="1"/>
</dbReference>
<organism evidence="12 13">
    <name type="scientific">Pseudomonas turukhanskensis</name>
    <dbReference type="NCBI Taxonomy" id="1806536"/>
    <lineage>
        <taxon>Bacteria</taxon>
        <taxon>Pseudomonadati</taxon>
        <taxon>Pseudomonadota</taxon>
        <taxon>Gammaproteobacteria</taxon>
        <taxon>Pseudomonadales</taxon>
        <taxon>Pseudomonadaceae</taxon>
        <taxon>Pseudomonas</taxon>
    </lineage>
</organism>